<gene>
    <name evidence="4" type="ORF">KME60_07255</name>
</gene>
<protein>
    <submittedName>
        <fullName evidence="4">ABC transporter substrate-binding protein</fullName>
    </submittedName>
</protein>
<sequence length="413" mass="46149">MVAIAISLSGCQTLPLPSTLIESTAVTIKLSGWGASPTEQKLLKEVLQDFEKQHPRIKVKYEQISDQYMDVIKTRLVGEAAPDVFYLDTLEAPFLMSQNVLEPLDNFITPEFDLADFQQTLLSSFKYQERIYGLPKDYSTLALFYNKKAFAEKGLETPPTTWDELRSYSKQLTGEPQPDGRIHQYGFGEIPELARQAYKIKAFGGQIVDDKDYAAFASEAGLKGLQLTIDQYQKDRSSAQKSDVGTNSPSEMFGQGKVAMVIEGNWAIPYLSETFPTLEFATAEVPTINDKKNTMVFTVAYVMNKQAQHKAQAWELISYLTGKEGMQKWTGTGFALPSRQSVALNLGYDQDPLRSALVAGVDYATPWQVGKYPAAIMNNFDNQFVSAMLGQQPLKQAIERSQFVANQQIKAME</sequence>
<dbReference type="GO" id="GO:1901982">
    <property type="term" value="F:maltose binding"/>
    <property type="evidence" value="ECO:0007669"/>
    <property type="project" value="TreeGrafter"/>
</dbReference>
<proteinExistence type="inferred from homology"/>
<evidence type="ECO:0000313" key="4">
    <source>
        <dbReference type="EMBL" id="MBW4667231.1"/>
    </source>
</evidence>
<keyword evidence="2" id="KW-0813">Transport</keyword>
<comment type="similarity">
    <text evidence="1">Belongs to the bacterial solute-binding protein 1 family.</text>
</comment>
<dbReference type="Proteomes" id="UP000729701">
    <property type="component" value="Unassembled WGS sequence"/>
</dbReference>
<dbReference type="GO" id="GO:0015768">
    <property type="term" value="P:maltose transport"/>
    <property type="evidence" value="ECO:0007669"/>
    <property type="project" value="TreeGrafter"/>
</dbReference>
<dbReference type="CDD" id="cd14748">
    <property type="entry name" value="PBP2_UgpB"/>
    <property type="match status" value="1"/>
</dbReference>
<dbReference type="EMBL" id="JAHHGZ010000006">
    <property type="protein sequence ID" value="MBW4667231.1"/>
    <property type="molecule type" value="Genomic_DNA"/>
</dbReference>
<dbReference type="InterPro" id="IPR006059">
    <property type="entry name" value="SBP"/>
</dbReference>
<reference evidence="4" key="2">
    <citation type="journal article" date="2022" name="Microbiol. Resour. Announc.">
        <title>Metagenome Sequencing to Explore Phylogenomics of Terrestrial Cyanobacteria.</title>
        <authorList>
            <person name="Ward R.D."/>
            <person name="Stajich J.E."/>
            <person name="Johansen J.R."/>
            <person name="Huntemann M."/>
            <person name="Clum A."/>
            <person name="Foster B."/>
            <person name="Foster B."/>
            <person name="Roux S."/>
            <person name="Palaniappan K."/>
            <person name="Varghese N."/>
            <person name="Mukherjee S."/>
            <person name="Reddy T.B.K."/>
            <person name="Daum C."/>
            <person name="Copeland A."/>
            <person name="Chen I.A."/>
            <person name="Ivanova N.N."/>
            <person name="Kyrpides N.C."/>
            <person name="Shapiro N."/>
            <person name="Eloe-Fadrosh E.A."/>
            <person name="Pietrasiak N."/>
        </authorList>
    </citation>
    <scope>NUCLEOTIDE SEQUENCE</scope>
    <source>
        <strain evidence="4">GSE-NOS-MK-12-04C</strain>
    </source>
</reference>
<reference evidence="4" key="1">
    <citation type="submission" date="2021-05" db="EMBL/GenBank/DDBJ databases">
        <authorList>
            <person name="Pietrasiak N."/>
            <person name="Ward R."/>
            <person name="Stajich J.E."/>
            <person name="Kurbessoian T."/>
        </authorList>
    </citation>
    <scope>NUCLEOTIDE SEQUENCE</scope>
    <source>
        <strain evidence="4">GSE-NOS-MK-12-04C</strain>
    </source>
</reference>
<dbReference type="PANTHER" id="PTHR30061">
    <property type="entry name" value="MALTOSE-BINDING PERIPLASMIC PROTEIN"/>
    <property type="match status" value="1"/>
</dbReference>
<dbReference type="SUPFAM" id="SSF53850">
    <property type="entry name" value="Periplasmic binding protein-like II"/>
    <property type="match status" value="1"/>
</dbReference>
<evidence type="ECO:0000256" key="1">
    <source>
        <dbReference type="ARBA" id="ARBA00008520"/>
    </source>
</evidence>
<dbReference type="GO" id="GO:0055052">
    <property type="term" value="C:ATP-binding cassette (ABC) transporter complex, substrate-binding subunit-containing"/>
    <property type="evidence" value="ECO:0007669"/>
    <property type="project" value="TreeGrafter"/>
</dbReference>
<dbReference type="GO" id="GO:0042956">
    <property type="term" value="P:maltodextrin transmembrane transport"/>
    <property type="evidence" value="ECO:0007669"/>
    <property type="project" value="TreeGrafter"/>
</dbReference>
<dbReference type="AlphaFoldDB" id="A0A951QKT3"/>
<name>A0A951QKT3_9CYAN</name>
<keyword evidence="3" id="KW-0732">Signal</keyword>
<dbReference type="Gene3D" id="3.40.190.10">
    <property type="entry name" value="Periplasmic binding protein-like II"/>
    <property type="match status" value="1"/>
</dbReference>
<evidence type="ECO:0000256" key="2">
    <source>
        <dbReference type="ARBA" id="ARBA00022448"/>
    </source>
</evidence>
<accession>A0A951QKT3</accession>
<dbReference type="PANTHER" id="PTHR30061:SF50">
    <property type="entry name" value="MALTOSE_MALTODEXTRIN-BINDING PERIPLASMIC PROTEIN"/>
    <property type="match status" value="1"/>
</dbReference>
<dbReference type="Pfam" id="PF01547">
    <property type="entry name" value="SBP_bac_1"/>
    <property type="match status" value="1"/>
</dbReference>
<evidence type="ECO:0000313" key="5">
    <source>
        <dbReference type="Proteomes" id="UP000729701"/>
    </source>
</evidence>
<comment type="caution">
    <text evidence="4">The sequence shown here is derived from an EMBL/GenBank/DDBJ whole genome shotgun (WGS) entry which is preliminary data.</text>
</comment>
<organism evidence="4 5">
    <name type="scientific">Cyanomargarita calcarea GSE-NOS-MK-12-04C</name>
    <dbReference type="NCBI Taxonomy" id="2839659"/>
    <lineage>
        <taxon>Bacteria</taxon>
        <taxon>Bacillati</taxon>
        <taxon>Cyanobacteriota</taxon>
        <taxon>Cyanophyceae</taxon>
        <taxon>Nostocales</taxon>
        <taxon>Cyanomargaritaceae</taxon>
        <taxon>Cyanomargarita</taxon>
    </lineage>
</organism>
<evidence type="ECO:0000256" key="3">
    <source>
        <dbReference type="ARBA" id="ARBA00022729"/>
    </source>
</evidence>